<dbReference type="PANTHER" id="PTHR43433">
    <property type="entry name" value="HYDROLASE, ALPHA/BETA FOLD FAMILY PROTEIN"/>
    <property type="match status" value="1"/>
</dbReference>
<dbReference type="Pfam" id="PF00561">
    <property type="entry name" value="Abhydrolase_1"/>
    <property type="match status" value="1"/>
</dbReference>
<protein>
    <submittedName>
        <fullName evidence="2">Pimeloyl-ACP methyl ester carboxylesterase</fullName>
    </submittedName>
</protein>
<dbReference type="InterPro" id="IPR000073">
    <property type="entry name" value="AB_hydrolase_1"/>
</dbReference>
<sequence length="230" mass="25795">MTEIHCLPGTMCDERLWQQANEYLDQNILLTHQAIPFESSLDDMVACLLKRLPDSPVNLLGFSMGAYLAAALAVRHPHRVQRLMLVSNLATGLPEAERQQRQVALNWVAKQGYSGIPRRKAQSMLAASSRDNEHLIALIQAMDGALGEASLVQQLTASLERPDLITRLKELKIPIHVLAGTEDSLLSVSDRQRFKDSHVAEWFDIHTCGHMIPIERPQCFAKYVQACFTE</sequence>
<reference evidence="2 3" key="1">
    <citation type="submission" date="2018-06" db="EMBL/GenBank/DDBJ databases">
        <title>Genomic Encyclopedia of Type Strains, Phase III (KMG-III): the genomes of soil and plant-associated and newly described type strains.</title>
        <authorList>
            <person name="Whitman W."/>
        </authorList>
    </citation>
    <scope>NUCLEOTIDE SEQUENCE [LARGE SCALE GENOMIC DNA]</scope>
    <source>
        <strain evidence="2 3">CECT 7732</strain>
    </source>
</reference>
<accession>A0A366CU74</accession>
<dbReference type="AlphaFoldDB" id="A0A366CU74"/>
<dbReference type="RefSeq" id="WP_113875514.1">
    <property type="nucleotide sequence ID" value="NZ_QNRF01000010.1"/>
</dbReference>
<evidence type="ECO:0000259" key="1">
    <source>
        <dbReference type="Pfam" id="PF00561"/>
    </source>
</evidence>
<comment type="caution">
    <text evidence="2">The sequence shown here is derived from an EMBL/GenBank/DDBJ whole genome shotgun (WGS) entry which is preliminary data.</text>
</comment>
<dbReference type="SUPFAM" id="SSF53474">
    <property type="entry name" value="alpha/beta-Hydrolases"/>
    <property type="match status" value="1"/>
</dbReference>
<dbReference type="Proteomes" id="UP000252086">
    <property type="component" value="Unassembled WGS sequence"/>
</dbReference>
<dbReference type="Gene3D" id="3.40.50.1820">
    <property type="entry name" value="alpha/beta hydrolase"/>
    <property type="match status" value="1"/>
</dbReference>
<evidence type="ECO:0000313" key="3">
    <source>
        <dbReference type="Proteomes" id="UP000252086"/>
    </source>
</evidence>
<feature type="domain" description="AB hydrolase-1" evidence="1">
    <location>
        <begin position="40"/>
        <end position="215"/>
    </location>
</feature>
<dbReference type="PANTHER" id="PTHR43433:SF5">
    <property type="entry name" value="AB HYDROLASE-1 DOMAIN-CONTAINING PROTEIN"/>
    <property type="match status" value="1"/>
</dbReference>
<gene>
    <name evidence="2" type="ORF">DFP76_11033</name>
</gene>
<dbReference type="EMBL" id="QNRF01000010">
    <property type="protein sequence ID" value="RBO79855.1"/>
    <property type="molecule type" value="Genomic_DNA"/>
</dbReference>
<dbReference type="InterPro" id="IPR029058">
    <property type="entry name" value="AB_hydrolase_fold"/>
</dbReference>
<dbReference type="PRINTS" id="PR00111">
    <property type="entry name" value="ABHYDROLASE"/>
</dbReference>
<organism evidence="2 3">
    <name type="scientific">Marinomonas aquiplantarum</name>
    <dbReference type="NCBI Taxonomy" id="491951"/>
    <lineage>
        <taxon>Bacteria</taxon>
        <taxon>Pseudomonadati</taxon>
        <taxon>Pseudomonadota</taxon>
        <taxon>Gammaproteobacteria</taxon>
        <taxon>Oceanospirillales</taxon>
        <taxon>Oceanospirillaceae</taxon>
        <taxon>Marinomonas</taxon>
    </lineage>
</organism>
<name>A0A366CU74_9GAMM</name>
<proteinExistence type="predicted"/>
<dbReference type="OrthoDB" id="6251202at2"/>
<dbReference type="InterPro" id="IPR050471">
    <property type="entry name" value="AB_hydrolase"/>
</dbReference>
<evidence type="ECO:0000313" key="2">
    <source>
        <dbReference type="EMBL" id="RBO79855.1"/>
    </source>
</evidence>
<keyword evidence="3" id="KW-1185">Reference proteome</keyword>